<evidence type="ECO:0000256" key="7">
    <source>
        <dbReference type="HAMAP-Rule" id="MF_02065"/>
    </source>
</evidence>
<comment type="similarity">
    <text evidence="7">Belongs to the transglycosylase MltG family.</text>
</comment>
<feature type="site" description="Important for catalytic activity" evidence="7">
    <location>
        <position position="218"/>
    </location>
</feature>
<keyword evidence="4 7" id="KW-0472">Membrane</keyword>
<dbReference type="Gene3D" id="3.30.160.60">
    <property type="entry name" value="Classic Zinc Finger"/>
    <property type="match status" value="1"/>
</dbReference>
<evidence type="ECO:0000256" key="3">
    <source>
        <dbReference type="ARBA" id="ARBA00022989"/>
    </source>
</evidence>
<dbReference type="GO" id="GO:0005886">
    <property type="term" value="C:plasma membrane"/>
    <property type="evidence" value="ECO:0007669"/>
    <property type="project" value="UniProtKB-UniRule"/>
</dbReference>
<dbReference type="CDD" id="cd08010">
    <property type="entry name" value="MltG_like"/>
    <property type="match status" value="1"/>
</dbReference>
<keyword evidence="3 7" id="KW-1133">Transmembrane helix</keyword>
<dbReference type="PANTHER" id="PTHR30518">
    <property type="entry name" value="ENDOLYTIC MUREIN TRANSGLYCOSYLASE"/>
    <property type="match status" value="1"/>
</dbReference>
<dbReference type="InterPro" id="IPR003770">
    <property type="entry name" value="MLTG-like"/>
</dbReference>
<evidence type="ECO:0000256" key="4">
    <source>
        <dbReference type="ARBA" id="ARBA00023136"/>
    </source>
</evidence>
<protein>
    <recommendedName>
        <fullName evidence="7">Endolytic murein transglycosylase</fullName>
        <ecNumber evidence="7">4.2.2.29</ecNumber>
    </recommendedName>
    <alternativeName>
        <fullName evidence="7">Peptidoglycan lytic transglycosylase</fullName>
    </alternativeName>
    <alternativeName>
        <fullName evidence="7">Peptidoglycan polymerization terminase</fullName>
    </alternativeName>
</protein>
<keyword evidence="1 7" id="KW-1003">Cell membrane</keyword>
<proteinExistence type="inferred from homology"/>
<evidence type="ECO:0000313" key="10">
    <source>
        <dbReference type="Proteomes" id="UP001165292"/>
    </source>
</evidence>
<feature type="region of interest" description="Disordered" evidence="8">
    <location>
        <begin position="333"/>
        <end position="355"/>
    </location>
</feature>
<evidence type="ECO:0000256" key="2">
    <source>
        <dbReference type="ARBA" id="ARBA00022692"/>
    </source>
</evidence>
<dbReference type="RefSeq" id="WP_170910732.1">
    <property type="nucleotide sequence ID" value="NZ_DALZWY010000005.1"/>
</dbReference>
<evidence type="ECO:0000256" key="6">
    <source>
        <dbReference type="ARBA" id="ARBA00023316"/>
    </source>
</evidence>
<dbReference type="NCBIfam" id="TIGR00247">
    <property type="entry name" value="endolytic transglycosylase MltG"/>
    <property type="match status" value="1"/>
</dbReference>
<keyword evidence="7" id="KW-0997">Cell inner membrane</keyword>
<dbReference type="EMBL" id="JAMYBS010000011">
    <property type="protein sequence ID" value="MCO7545389.1"/>
    <property type="molecule type" value="Genomic_DNA"/>
</dbReference>
<dbReference type="GO" id="GO:0008932">
    <property type="term" value="F:lytic endotransglycosylase activity"/>
    <property type="evidence" value="ECO:0007669"/>
    <property type="project" value="UniProtKB-UniRule"/>
</dbReference>
<dbReference type="GO" id="GO:0009252">
    <property type="term" value="P:peptidoglycan biosynthetic process"/>
    <property type="evidence" value="ECO:0007669"/>
    <property type="project" value="UniProtKB-UniRule"/>
</dbReference>
<evidence type="ECO:0000313" key="9">
    <source>
        <dbReference type="EMBL" id="MCO7545389.1"/>
    </source>
</evidence>
<dbReference type="Gene3D" id="3.30.1490.480">
    <property type="entry name" value="Endolytic murein transglycosylase"/>
    <property type="match status" value="1"/>
</dbReference>
<dbReference type="AlphaFoldDB" id="A0AA41WLT8"/>
<keyword evidence="5 7" id="KW-0456">Lyase</keyword>
<organism evidence="9 10">
    <name type="scientific">Stutzerimonas nitrititolerans</name>
    <dbReference type="NCBI Taxonomy" id="2482751"/>
    <lineage>
        <taxon>Bacteria</taxon>
        <taxon>Pseudomonadati</taxon>
        <taxon>Pseudomonadota</taxon>
        <taxon>Gammaproteobacteria</taxon>
        <taxon>Pseudomonadales</taxon>
        <taxon>Pseudomonadaceae</taxon>
        <taxon>Stutzerimonas</taxon>
    </lineage>
</organism>
<evidence type="ECO:0000256" key="1">
    <source>
        <dbReference type="ARBA" id="ARBA00022475"/>
    </source>
</evidence>
<dbReference type="FunFam" id="3.30.160.60:FF:000242">
    <property type="entry name" value="Endolytic murein transglycosylase"/>
    <property type="match status" value="1"/>
</dbReference>
<dbReference type="Pfam" id="PF02618">
    <property type="entry name" value="YceG"/>
    <property type="match status" value="1"/>
</dbReference>
<evidence type="ECO:0000256" key="5">
    <source>
        <dbReference type="ARBA" id="ARBA00023239"/>
    </source>
</evidence>
<evidence type="ECO:0000256" key="8">
    <source>
        <dbReference type="SAM" id="MobiDB-lite"/>
    </source>
</evidence>
<dbReference type="EC" id="4.2.2.29" evidence="7"/>
<dbReference type="HAMAP" id="MF_02065">
    <property type="entry name" value="MltG"/>
    <property type="match status" value="1"/>
</dbReference>
<gene>
    <name evidence="7 9" type="primary">mltG</name>
    <name evidence="9" type="ORF">NJF43_11565</name>
</gene>
<reference evidence="9" key="1">
    <citation type="submission" date="2022-06" db="EMBL/GenBank/DDBJ databases">
        <title>Detection of beta-lactamases in bacteria of animal origin.</title>
        <authorList>
            <person name="Mlynarcik P."/>
            <person name="Zdarska V."/>
            <person name="Chudobova H."/>
            <person name="Prochazkova P."/>
            <person name="Hricova K."/>
            <person name="Mezerova K."/>
            <person name="Bardon J."/>
            <person name="Dolejska M."/>
            <person name="Sukkar I."/>
            <person name="Kolar M."/>
        </authorList>
    </citation>
    <scope>NUCLEOTIDE SEQUENCE</scope>
    <source>
        <strain evidence="9">S 300-3</strain>
    </source>
</reference>
<keyword evidence="2 7" id="KW-0812">Transmembrane</keyword>
<keyword evidence="6 7" id="KW-0961">Cell wall biogenesis/degradation</keyword>
<sequence>MIRKLLSLLFCAVLLMVVAAGLAAWKQHSVLEQPLALDEIRLLDVQAGDTPGGLFRQLEAEGLLQDSLWLRLYWRMNLAEQPLHSGEYRLTPGMTARDMITLWQKAEIVQYSLTLVEGWNFRQLRTALTAQSKLQQTLQGLSDEEVMARLGQAGLHPEGRFFPDTYRYTRGVTDLELLQRAFTRLQTVLAEEWEQRDKDLPYKDAYQALIMASIIEKETGVPHERGEIAGVFVRRLARGMLLQTDPTVIYGMGERYRGKITRNDLRRPTPYNTYTQAGLPPTPIAMVGREAIHAALHPTEGKSLYFVARGDGSHVFSNTLAEHNRAVREYQLKRRADYRSSPPPRQTPTPSETTQ</sequence>
<accession>A0AA41WLT8</accession>
<dbReference type="Proteomes" id="UP001165292">
    <property type="component" value="Unassembled WGS sequence"/>
</dbReference>
<name>A0AA41WLT8_9GAMM</name>
<dbReference type="PANTHER" id="PTHR30518:SF2">
    <property type="entry name" value="ENDOLYTIC MUREIN TRANSGLYCOSYLASE"/>
    <property type="match status" value="1"/>
</dbReference>
<comment type="catalytic activity">
    <reaction evidence="7">
        <text>a peptidoglycan chain = a peptidoglycan chain with N-acetyl-1,6-anhydromuramyl-[peptide] at the reducing end + a peptidoglycan chain with N-acetylglucosamine at the non-reducing end.</text>
        <dbReference type="EC" id="4.2.2.29"/>
    </reaction>
</comment>
<dbReference type="GO" id="GO:0071555">
    <property type="term" value="P:cell wall organization"/>
    <property type="evidence" value="ECO:0007669"/>
    <property type="project" value="UniProtKB-KW"/>
</dbReference>
<comment type="caution">
    <text evidence="9">The sequence shown here is derived from an EMBL/GenBank/DDBJ whole genome shotgun (WGS) entry which is preliminary data.</text>
</comment>
<comment type="function">
    <text evidence="7">Functions as a peptidoglycan terminase that cleaves nascent peptidoglycan strands endolytically to terminate their elongation.</text>
</comment>